<comment type="similarity">
    <text evidence="1">Belongs to the pseudomonas-type ThrB family.</text>
</comment>
<comment type="caution">
    <text evidence="3">The sequence shown here is derived from an EMBL/GenBank/DDBJ whole genome shotgun (WGS) entry which is preliminary data.</text>
</comment>
<dbReference type="EMBL" id="JABBFO010000001">
    <property type="protein sequence ID" value="MBT0726165.1"/>
    <property type="molecule type" value="Genomic_DNA"/>
</dbReference>
<dbReference type="SUPFAM" id="SSF56112">
    <property type="entry name" value="Protein kinase-like (PK-like)"/>
    <property type="match status" value="1"/>
</dbReference>
<dbReference type="PANTHER" id="PTHR21064">
    <property type="entry name" value="AMINOGLYCOSIDE PHOSPHOTRANSFERASE DOMAIN-CONTAINING PROTEIN-RELATED"/>
    <property type="match status" value="1"/>
</dbReference>
<dbReference type="Proteomes" id="UP000786875">
    <property type="component" value="Unassembled WGS sequence"/>
</dbReference>
<evidence type="ECO:0000256" key="1">
    <source>
        <dbReference type="ARBA" id="ARBA00038240"/>
    </source>
</evidence>
<evidence type="ECO:0000259" key="2">
    <source>
        <dbReference type="Pfam" id="PF01636"/>
    </source>
</evidence>
<protein>
    <submittedName>
        <fullName evidence="3">Phosphotransferase</fullName>
    </submittedName>
</protein>
<reference evidence="3 4" key="1">
    <citation type="submission" date="2020-04" db="EMBL/GenBank/DDBJ databases">
        <title>Genome sequencing of Rosenbergiella species.</title>
        <authorList>
            <person name="Alvarez-Perez S."/>
            <person name="Lievens B."/>
        </authorList>
    </citation>
    <scope>NUCLEOTIDE SEQUENCE [LARGE SCALE GENOMIC DNA]</scope>
    <source>
        <strain evidence="3 4">CdVSA20.1</strain>
    </source>
</reference>
<evidence type="ECO:0000313" key="4">
    <source>
        <dbReference type="Proteomes" id="UP000786875"/>
    </source>
</evidence>
<dbReference type="PANTHER" id="PTHR21064:SF6">
    <property type="entry name" value="AMINOGLYCOSIDE PHOSPHOTRANSFERASE DOMAIN-CONTAINING PROTEIN"/>
    <property type="match status" value="1"/>
</dbReference>
<accession>A0ABS5T3Y1</accession>
<name>A0ABS5T3Y1_9GAMM</name>
<gene>
    <name evidence="3" type="ORF">HGT73_02015</name>
</gene>
<dbReference type="InterPro" id="IPR011009">
    <property type="entry name" value="Kinase-like_dom_sf"/>
</dbReference>
<dbReference type="Gene3D" id="3.30.200.20">
    <property type="entry name" value="Phosphorylase Kinase, domain 1"/>
    <property type="match status" value="1"/>
</dbReference>
<evidence type="ECO:0000313" key="3">
    <source>
        <dbReference type="EMBL" id="MBT0726165.1"/>
    </source>
</evidence>
<proteinExistence type="inferred from homology"/>
<dbReference type="InterPro" id="IPR050249">
    <property type="entry name" value="Pseudomonas-type_ThrB"/>
</dbReference>
<dbReference type="Pfam" id="PF01636">
    <property type="entry name" value="APH"/>
    <property type="match status" value="1"/>
</dbReference>
<dbReference type="Gene3D" id="3.90.1200.10">
    <property type="match status" value="1"/>
</dbReference>
<sequence length="338" mass="38526">MSVKQYDDLDQAVLMHIANCVVQAYPQLNAAQIRLLCRSENATFLVTAQGKRYALRLHRGNYHDKAAIESELLWLDALREEGLQVPEALFDGTGKRIQTYVLSANEQRHAVIFHWIAGEMPTSEVSVSAFRQLGEITARLHQHSRQWQRPEGFQRLAWDHASMVSASSHWGDWRDITDMSSNDHQLLESVLDDVQAKLTRYGKRGERFGLIHADLRLTNLLIEHGETRVIDFDDCGFGWYLHDLAAAISFVEHHANAPLWVENWIEGYQKICTLSDEDFAILPALFIQRRVQLTAWLASHHETEMAKSVANGWSSQTVALCRTYLDGKHLPIGGGMHY</sequence>
<organism evidence="3 4">
    <name type="scientific">Rosenbergiella australiborealis</name>
    <dbReference type="NCBI Taxonomy" id="1544696"/>
    <lineage>
        <taxon>Bacteria</taxon>
        <taxon>Pseudomonadati</taxon>
        <taxon>Pseudomonadota</taxon>
        <taxon>Gammaproteobacteria</taxon>
        <taxon>Enterobacterales</taxon>
        <taxon>Erwiniaceae</taxon>
        <taxon>Rosenbergiella</taxon>
    </lineage>
</organism>
<keyword evidence="4" id="KW-1185">Reference proteome</keyword>
<dbReference type="RefSeq" id="WP_214212095.1">
    <property type="nucleotide sequence ID" value="NZ_JABBFO010000001.1"/>
</dbReference>
<feature type="domain" description="Aminoglycoside phosphotransferase" evidence="2">
    <location>
        <begin position="40"/>
        <end position="269"/>
    </location>
</feature>
<dbReference type="InterPro" id="IPR002575">
    <property type="entry name" value="Aminoglycoside_PTrfase"/>
</dbReference>